<dbReference type="GO" id="GO:0004565">
    <property type="term" value="F:beta-galactosidase activity"/>
    <property type="evidence" value="ECO:0007669"/>
    <property type="project" value="UniProtKB-EC"/>
</dbReference>
<dbReference type="InterPro" id="IPR029062">
    <property type="entry name" value="Class_I_gatase-like"/>
</dbReference>
<protein>
    <submittedName>
        <fullName evidence="6">Beta-galactosidase BgaB</fullName>
        <ecNumber evidence="6">3.2.1.23</ecNumber>
    </submittedName>
</protein>
<accession>A0A518BWY5</accession>
<gene>
    <name evidence="6" type="primary">bgaB</name>
    <name evidence="6" type="ORF">Pan265_13400</name>
</gene>
<dbReference type="Pfam" id="PF02449">
    <property type="entry name" value="Glyco_hydro_42"/>
    <property type="match status" value="1"/>
</dbReference>
<reference evidence="6 7" key="1">
    <citation type="submission" date="2019-02" db="EMBL/GenBank/DDBJ databases">
        <title>Deep-cultivation of Planctomycetes and their phenomic and genomic characterization uncovers novel biology.</title>
        <authorList>
            <person name="Wiegand S."/>
            <person name="Jogler M."/>
            <person name="Boedeker C."/>
            <person name="Pinto D."/>
            <person name="Vollmers J."/>
            <person name="Rivas-Marin E."/>
            <person name="Kohn T."/>
            <person name="Peeters S.H."/>
            <person name="Heuer A."/>
            <person name="Rast P."/>
            <person name="Oberbeckmann S."/>
            <person name="Bunk B."/>
            <person name="Jeske O."/>
            <person name="Meyerdierks A."/>
            <person name="Storesund J.E."/>
            <person name="Kallscheuer N."/>
            <person name="Luecker S."/>
            <person name="Lage O.M."/>
            <person name="Pohl T."/>
            <person name="Merkel B.J."/>
            <person name="Hornburger P."/>
            <person name="Mueller R.-W."/>
            <person name="Bruemmer F."/>
            <person name="Labrenz M."/>
            <person name="Spormann A.M."/>
            <person name="Op den Camp H."/>
            <person name="Overmann J."/>
            <person name="Amann R."/>
            <person name="Jetten M.S.M."/>
            <person name="Mascher T."/>
            <person name="Medema M.H."/>
            <person name="Devos D.P."/>
            <person name="Kaster A.-K."/>
            <person name="Ovreas L."/>
            <person name="Rohde M."/>
            <person name="Galperin M.Y."/>
            <person name="Jogler C."/>
        </authorList>
    </citation>
    <scope>NUCLEOTIDE SEQUENCE [LARGE SCALE GENOMIC DNA]</scope>
    <source>
        <strain evidence="6 7">Pan265</strain>
    </source>
</reference>
<dbReference type="Gene3D" id="3.20.20.80">
    <property type="entry name" value="Glycosidases"/>
    <property type="match status" value="1"/>
</dbReference>
<dbReference type="AlphaFoldDB" id="A0A518BWY5"/>
<dbReference type="KEGG" id="mcad:Pan265_13400"/>
<keyword evidence="4 6" id="KW-0326">Glycosidase</keyword>
<name>A0A518BWY5_9BACT</name>
<dbReference type="InterPro" id="IPR013529">
    <property type="entry name" value="Glyco_hydro_42_N"/>
</dbReference>
<evidence type="ECO:0000259" key="5">
    <source>
        <dbReference type="Pfam" id="PF02449"/>
    </source>
</evidence>
<dbReference type="Proteomes" id="UP000320386">
    <property type="component" value="Chromosome"/>
</dbReference>
<evidence type="ECO:0000256" key="3">
    <source>
        <dbReference type="ARBA" id="ARBA00022833"/>
    </source>
</evidence>
<sequence length="682" mass="75436">MKNQVFTAVMYFAPHQENDRESARRDFITIRACGFDTIRIAPPEQVLMPGEDYDLFWMQDWLDTAAEEGLTAIVHAFEEPPPGILKQHQLDLANWHALYSDDPRFLAVLDDWVIPVVQRFASHPGLRIWAGPGEPPAGAHGLARDTDHKAFIRWLRDQYGTADAMDQAWNPYPAKGYRLIHRFEDASRVIGATDADGSINGVHGAKLIYGAQRDLMRFLTDNRLEKARAVARLIRSHDTHHPVYFGSHHQFGNNPEHLWDNAAMAKVGDGHGTSIHLSWHFESVDGEIDLPLYIHGRLTRDAAKGQPTANWEATGGPVQFSGGYGNHMSPGLMRRICLSILASGNQGIGFWSWNARPGGWEVGEYGMTARDGSVTPWADAAGQVAQAARTHSEELASADHHPRVGILQSWDTEAIYCLEPDRHEKGLKHLPREAWIGTARALTNHAIPYAFVDETEISADAETAADRWPCIMAMHLRALSDTAVDALEAYVLAGGRLVTDVSFGWLDAWGKSRPPSTRLTGGYVNNIHDTRTTHKKLDGLAVTGFFGDLVVDDAQVLATFEDGRPGIIEARRGHGSVVLIAIDPGTMCLKGDRPDIETMLASITGQESPLTSERPLTYRLTTGSIDHVFVINPGQETTCRVALTDRRHQTALDVLNNRTLATDDRGMVLTLPAEDALWLRLS</sequence>
<dbReference type="GO" id="GO:0009341">
    <property type="term" value="C:beta-galactosidase complex"/>
    <property type="evidence" value="ECO:0007669"/>
    <property type="project" value="InterPro"/>
</dbReference>
<keyword evidence="3" id="KW-0862">Zinc</keyword>
<proteinExistence type="predicted"/>
<keyword evidence="2 6" id="KW-0378">Hydrolase</keyword>
<dbReference type="Gene3D" id="3.40.50.880">
    <property type="match status" value="1"/>
</dbReference>
<organism evidence="6 7">
    <name type="scientific">Mucisphaera calidilacus</name>
    <dbReference type="NCBI Taxonomy" id="2527982"/>
    <lineage>
        <taxon>Bacteria</taxon>
        <taxon>Pseudomonadati</taxon>
        <taxon>Planctomycetota</taxon>
        <taxon>Phycisphaerae</taxon>
        <taxon>Phycisphaerales</taxon>
        <taxon>Phycisphaeraceae</taxon>
        <taxon>Mucisphaera</taxon>
    </lineage>
</organism>
<dbReference type="GO" id="GO:0046872">
    <property type="term" value="F:metal ion binding"/>
    <property type="evidence" value="ECO:0007669"/>
    <property type="project" value="UniProtKB-KW"/>
</dbReference>
<dbReference type="EC" id="3.2.1.23" evidence="6"/>
<feature type="domain" description="Glycoside hydrolase family 42 N-terminal" evidence="5">
    <location>
        <begin position="19"/>
        <end position="375"/>
    </location>
</feature>
<dbReference type="InterPro" id="IPR003476">
    <property type="entry name" value="Glyco_hydro_42"/>
</dbReference>
<evidence type="ECO:0000256" key="4">
    <source>
        <dbReference type="ARBA" id="ARBA00023295"/>
    </source>
</evidence>
<evidence type="ECO:0000313" key="6">
    <source>
        <dbReference type="EMBL" id="QDU71490.1"/>
    </source>
</evidence>
<evidence type="ECO:0000256" key="1">
    <source>
        <dbReference type="ARBA" id="ARBA00022723"/>
    </source>
</evidence>
<keyword evidence="7" id="KW-1185">Reference proteome</keyword>
<dbReference type="GO" id="GO:0005975">
    <property type="term" value="P:carbohydrate metabolic process"/>
    <property type="evidence" value="ECO:0007669"/>
    <property type="project" value="InterPro"/>
</dbReference>
<dbReference type="PANTHER" id="PTHR36447">
    <property type="entry name" value="BETA-GALACTOSIDASE GANA"/>
    <property type="match status" value="1"/>
</dbReference>
<keyword evidence="1" id="KW-0479">Metal-binding</keyword>
<evidence type="ECO:0000256" key="2">
    <source>
        <dbReference type="ARBA" id="ARBA00022801"/>
    </source>
</evidence>
<dbReference type="SUPFAM" id="SSF51445">
    <property type="entry name" value="(Trans)glycosidases"/>
    <property type="match status" value="1"/>
</dbReference>
<dbReference type="InterPro" id="IPR017853">
    <property type="entry name" value="GH"/>
</dbReference>
<evidence type="ECO:0000313" key="7">
    <source>
        <dbReference type="Proteomes" id="UP000320386"/>
    </source>
</evidence>
<dbReference type="OrthoDB" id="9800974at2"/>
<dbReference type="SUPFAM" id="SSF52317">
    <property type="entry name" value="Class I glutamine amidotransferase-like"/>
    <property type="match status" value="1"/>
</dbReference>
<dbReference type="RefSeq" id="WP_145445637.1">
    <property type="nucleotide sequence ID" value="NZ_CP036280.1"/>
</dbReference>
<dbReference type="PANTHER" id="PTHR36447:SF2">
    <property type="entry name" value="BETA-GALACTOSIDASE YESZ"/>
    <property type="match status" value="1"/>
</dbReference>
<dbReference type="EMBL" id="CP036280">
    <property type="protein sequence ID" value="QDU71490.1"/>
    <property type="molecule type" value="Genomic_DNA"/>
</dbReference>